<accession>A0AAV7WFH8</accession>
<keyword evidence="2" id="KW-1185">Reference proteome</keyword>
<reference evidence="1" key="1">
    <citation type="journal article" date="2022" name="bioRxiv">
        <title>Sequencing and chromosome-scale assembly of the giantPleurodeles waltlgenome.</title>
        <authorList>
            <person name="Brown T."/>
            <person name="Elewa A."/>
            <person name="Iarovenko S."/>
            <person name="Subramanian E."/>
            <person name="Araus A.J."/>
            <person name="Petzold A."/>
            <person name="Susuki M."/>
            <person name="Suzuki K.-i.T."/>
            <person name="Hayashi T."/>
            <person name="Toyoda A."/>
            <person name="Oliveira C."/>
            <person name="Osipova E."/>
            <person name="Leigh N.D."/>
            <person name="Simon A."/>
            <person name="Yun M.H."/>
        </authorList>
    </citation>
    <scope>NUCLEOTIDE SEQUENCE</scope>
    <source>
        <strain evidence="1">20211129_DDA</strain>
        <tissue evidence="1">Liver</tissue>
    </source>
</reference>
<dbReference type="AlphaFoldDB" id="A0AAV7WFH8"/>
<name>A0AAV7WFH8_PLEWA</name>
<comment type="caution">
    <text evidence="1">The sequence shown here is derived from an EMBL/GenBank/DDBJ whole genome shotgun (WGS) entry which is preliminary data.</text>
</comment>
<evidence type="ECO:0000313" key="2">
    <source>
        <dbReference type="Proteomes" id="UP001066276"/>
    </source>
</evidence>
<sequence length="189" mass="21116">MGTHRTALLHLCPVTISPSGAISEEEPSTATRRIRFTECNPALVVVSSREAGWLLAVLTACTAGVVLVVPYGTGVGGGQQLLWCGLWRLFSGRQDVHVGGRGWGSKQTALILFLYYRARHTFYNPPPGYGLIFSHADSNPLAYWRQYVIHSRRKRVAITKARLEWQRDLGVTISDKEWQYRCCVAQIIS</sequence>
<protein>
    <submittedName>
        <fullName evidence="1">Uncharacterized protein</fullName>
    </submittedName>
</protein>
<gene>
    <name evidence="1" type="ORF">NDU88_006726</name>
</gene>
<organism evidence="1 2">
    <name type="scientific">Pleurodeles waltl</name>
    <name type="common">Iberian ribbed newt</name>
    <dbReference type="NCBI Taxonomy" id="8319"/>
    <lineage>
        <taxon>Eukaryota</taxon>
        <taxon>Metazoa</taxon>
        <taxon>Chordata</taxon>
        <taxon>Craniata</taxon>
        <taxon>Vertebrata</taxon>
        <taxon>Euteleostomi</taxon>
        <taxon>Amphibia</taxon>
        <taxon>Batrachia</taxon>
        <taxon>Caudata</taxon>
        <taxon>Salamandroidea</taxon>
        <taxon>Salamandridae</taxon>
        <taxon>Pleurodelinae</taxon>
        <taxon>Pleurodeles</taxon>
    </lineage>
</organism>
<evidence type="ECO:0000313" key="1">
    <source>
        <dbReference type="EMBL" id="KAJ1211366.1"/>
    </source>
</evidence>
<dbReference type="Proteomes" id="UP001066276">
    <property type="component" value="Chromosome 1_2"/>
</dbReference>
<proteinExistence type="predicted"/>
<dbReference type="EMBL" id="JANPWB010000002">
    <property type="protein sequence ID" value="KAJ1211366.1"/>
    <property type="molecule type" value="Genomic_DNA"/>
</dbReference>